<dbReference type="Proteomes" id="UP000053354">
    <property type="component" value="Chromosome"/>
</dbReference>
<dbReference type="Gene3D" id="3.90.550.10">
    <property type="entry name" value="Spore Coat Polysaccharide Biosynthesis Protein SpsA, Chain A"/>
    <property type="match status" value="1"/>
</dbReference>
<gene>
    <name evidence="3" type="ORF">I858_011575</name>
</gene>
<proteinExistence type="inferred from homology"/>
<feature type="domain" description="Glycosyltransferase 2-like" evidence="2">
    <location>
        <begin position="10"/>
        <end position="168"/>
    </location>
</feature>
<accession>A0A1B1S359</accession>
<dbReference type="AlphaFoldDB" id="A0A1B1S359"/>
<keyword evidence="4" id="KW-1185">Reference proteome</keyword>
<name>A0A1B1S359_9BACL</name>
<dbReference type="STRING" id="1302659.I858_011575"/>
<dbReference type="InterPro" id="IPR001173">
    <property type="entry name" value="Glyco_trans_2-like"/>
</dbReference>
<dbReference type="Pfam" id="PF00535">
    <property type="entry name" value="Glycos_transf_2"/>
    <property type="match status" value="1"/>
</dbReference>
<dbReference type="CDD" id="cd00761">
    <property type="entry name" value="Glyco_tranf_GTA_type"/>
    <property type="match status" value="1"/>
</dbReference>
<comment type="similarity">
    <text evidence="1">Belongs to the glycosyltransferase 2 family.</text>
</comment>
<protein>
    <submittedName>
        <fullName evidence="3">Glycosyl transferase</fullName>
    </submittedName>
</protein>
<dbReference type="SUPFAM" id="SSF53448">
    <property type="entry name" value="Nucleotide-diphospho-sugar transferases"/>
    <property type="match status" value="1"/>
</dbReference>
<dbReference type="PANTHER" id="PTHR22916">
    <property type="entry name" value="GLYCOSYLTRANSFERASE"/>
    <property type="match status" value="1"/>
</dbReference>
<sequence length="324" mass="37467">MTEGLTDKVSVIIPTYNRSELLIKAIGSLKNQSHQNMEIIIIDDFSTDDTAAVVKEMTDERIIYLQHDTNKGGAAARNTGIRRATGDFIGFLDSDDQWLPEKLEKQLEKFKEQPGIGVVYTGVQVVNENNLNTRKIIPECRGRILSELFKSNCIDTTSSVLVKKKVLDKVNGFDEKLPSCQDWDLYIRLAQVTQFDFVKDSMVLFYHHSGERITTNKRSVLNGHLSIFEKYKELAENQRKTTYHRFVFIIWKVIFRTGIMDQNKETIRLSRHVLLEGYKNNRISVKFLYYYLITFLPLKMLGYLYRQSKKTNGESRLLSVNVSS</sequence>
<dbReference type="KEGG" id="pll:I858_011575"/>
<dbReference type="InterPro" id="IPR029044">
    <property type="entry name" value="Nucleotide-diphossugar_trans"/>
</dbReference>
<dbReference type="OrthoDB" id="396512at2"/>
<evidence type="ECO:0000256" key="1">
    <source>
        <dbReference type="ARBA" id="ARBA00006739"/>
    </source>
</evidence>
<dbReference type="PANTHER" id="PTHR22916:SF3">
    <property type="entry name" value="UDP-GLCNAC:BETAGAL BETA-1,3-N-ACETYLGLUCOSAMINYLTRANSFERASE-LIKE PROTEIN 1"/>
    <property type="match status" value="1"/>
</dbReference>
<reference evidence="3" key="1">
    <citation type="submission" date="2016-10" db="EMBL/GenBank/DDBJ databases">
        <authorList>
            <person name="See-Too W.S."/>
        </authorList>
    </citation>
    <scope>NUCLEOTIDE SEQUENCE</scope>
    <source>
        <strain evidence="3">L10.15</strain>
    </source>
</reference>
<evidence type="ECO:0000259" key="2">
    <source>
        <dbReference type="Pfam" id="PF00535"/>
    </source>
</evidence>
<organism evidence="3 4">
    <name type="scientific">Planococcus versutus</name>
    <dbReference type="NCBI Taxonomy" id="1302659"/>
    <lineage>
        <taxon>Bacteria</taxon>
        <taxon>Bacillati</taxon>
        <taxon>Bacillota</taxon>
        <taxon>Bacilli</taxon>
        <taxon>Bacillales</taxon>
        <taxon>Caryophanaceae</taxon>
        <taxon>Planococcus</taxon>
    </lineage>
</organism>
<dbReference type="EMBL" id="CP016540">
    <property type="protein sequence ID" value="ANU27625.1"/>
    <property type="molecule type" value="Genomic_DNA"/>
</dbReference>
<dbReference type="RefSeq" id="WP_049694705.1">
    <property type="nucleotide sequence ID" value="NZ_CP016540.2"/>
</dbReference>
<evidence type="ECO:0000313" key="4">
    <source>
        <dbReference type="Proteomes" id="UP000053354"/>
    </source>
</evidence>
<dbReference type="GO" id="GO:0016758">
    <property type="term" value="F:hexosyltransferase activity"/>
    <property type="evidence" value="ECO:0007669"/>
    <property type="project" value="UniProtKB-ARBA"/>
</dbReference>
<evidence type="ECO:0000313" key="3">
    <source>
        <dbReference type="EMBL" id="ANU27625.1"/>
    </source>
</evidence>
<keyword evidence="3" id="KW-0808">Transferase</keyword>